<dbReference type="AlphaFoldDB" id="A0A4C1SY31"/>
<evidence type="ECO:0000313" key="1">
    <source>
        <dbReference type="EMBL" id="GBP05921.1"/>
    </source>
</evidence>
<accession>A0A4C1SY31</accession>
<sequence length="125" mass="14590">MNEHNQQWHRMLPLNQKALRSYSDRERIDHNVLNHSLRASKSTLSHRFTLRSLFGTDLSGFIFRLVAAGPREDRRREIKTEVWREIATGRMKRELGSQREVSMYSIRARARKEVESGRVVGGVTA</sequence>
<gene>
    <name evidence="1" type="ORF">EVAR_70083_1</name>
</gene>
<organism evidence="1 2">
    <name type="scientific">Eumeta variegata</name>
    <name type="common">Bagworm moth</name>
    <name type="synonym">Eumeta japonica</name>
    <dbReference type="NCBI Taxonomy" id="151549"/>
    <lineage>
        <taxon>Eukaryota</taxon>
        <taxon>Metazoa</taxon>
        <taxon>Ecdysozoa</taxon>
        <taxon>Arthropoda</taxon>
        <taxon>Hexapoda</taxon>
        <taxon>Insecta</taxon>
        <taxon>Pterygota</taxon>
        <taxon>Neoptera</taxon>
        <taxon>Endopterygota</taxon>
        <taxon>Lepidoptera</taxon>
        <taxon>Glossata</taxon>
        <taxon>Ditrysia</taxon>
        <taxon>Tineoidea</taxon>
        <taxon>Psychidae</taxon>
        <taxon>Oiketicinae</taxon>
        <taxon>Eumeta</taxon>
    </lineage>
</organism>
<evidence type="ECO:0000313" key="2">
    <source>
        <dbReference type="Proteomes" id="UP000299102"/>
    </source>
</evidence>
<proteinExistence type="predicted"/>
<dbReference type="Proteomes" id="UP000299102">
    <property type="component" value="Unassembled WGS sequence"/>
</dbReference>
<keyword evidence="2" id="KW-1185">Reference proteome</keyword>
<comment type="caution">
    <text evidence="1">The sequence shown here is derived from an EMBL/GenBank/DDBJ whole genome shotgun (WGS) entry which is preliminary data.</text>
</comment>
<name>A0A4C1SY31_EUMVA</name>
<dbReference type="EMBL" id="BGZK01003967">
    <property type="protein sequence ID" value="GBP05921.1"/>
    <property type="molecule type" value="Genomic_DNA"/>
</dbReference>
<reference evidence="1 2" key="1">
    <citation type="journal article" date="2019" name="Commun. Biol.">
        <title>The bagworm genome reveals a unique fibroin gene that provides high tensile strength.</title>
        <authorList>
            <person name="Kono N."/>
            <person name="Nakamura H."/>
            <person name="Ohtoshi R."/>
            <person name="Tomita M."/>
            <person name="Numata K."/>
            <person name="Arakawa K."/>
        </authorList>
    </citation>
    <scope>NUCLEOTIDE SEQUENCE [LARGE SCALE GENOMIC DNA]</scope>
</reference>
<protein>
    <submittedName>
        <fullName evidence="1">Uncharacterized protein</fullName>
    </submittedName>
</protein>